<evidence type="ECO:0000313" key="3">
    <source>
        <dbReference type="EMBL" id="KAJ7691143.1"/>
    </source>
</evidence>
<dbReference type="EMBL" id="JARKIE010000060">
    <property type="protein sequence ID" value="KAJ7691143.1"/>
    <property type="molecule type" value="Genomic_DNA"/>
</dbReference>
<dbReference type="AlphaFoldDB" id="A0AAD7DH48"/>
<evidence type="ECO:0000313" key="4">
    <source>
        <dbReference type="Proteomes" id="UP001221757"/>
    </source>
</evidence>
<comment type="caution">
    <text evidence="3">The sequence shown here is derived from an EMBL/GenBank/DDBJ whole genome shotgun (WGS) entry which is preliminary data.</text>
</comment>
<keyword evidence="4" id="KW-1185">Reference proteome</keyword>
<accession>A0AAD7DH48</accession>
<sequence>MDALHIFVCYLPPAAVSVTCCASNRSTCCCSALIWFSKSRQRREVPCPTTTTCVRRAGSGGRRRSREDVDSAPRPLRARAPRPQGPYPILHSLFLDVAADADPFVPLRCLPCAMQRMIYAQGPDAAGPSFIWESVVFWGRKLPIRHPLALPVDGERARCQVRLHATVISEELELIHTPSREDLCSLSKHADGSAGAGRDDGKRR</sequence>
<name>A0AAD7DH48_MYCRO</name>
<feature type="signal peptide" evidence="2">
    <location>
        <begin position="1"/>
        <end position="17"/>
    </location>
</feature>
<reference evidence="3" key="1">
    <citation type="submission" date="2023-03" db="EMBL/GenBank/DDBJ databases">
        <title>Massive genome expansion in bonnet fungi (Mycena s.s.) driven by repeated elements and novel gene families across ecological guilds.</title>
        <authorList>
            <consortium name="Lawrence Berkeley National Laboratory"/>
            <person name="Harder C.B."/>
            <person name="Miyauchi S."/>
            <person name="Viragh M."/>
            <person name="Kuo A."/>
            <person name="Thoen E."/>
            <person name="Andreopoulos B."/>
            <person name="Lu D."/>
            <person name="Skrede I."/>
            <person name="Drula E."/>
            <person name="Henrissat B."/>
            <person name="Morin E."/>
            <person name="Kohler A."/>
            <person name="Barry K."/>
            <person name="LaButti K."/>
            <person name="Morin E."/>
            <person name="Salamov A."/>
            <person name="Lipzen A."/>
            <person name="Mereny Z."/>
            <person name="Hegedus B."/>
            <person name="Baldrian P."/>
            <person name="Stursova M."/>
            <person name="Weitz H."/>
            <person name="Taylor A."/>
            <person name="Grigoriev I.V."/>
            <person name="Nagy L.G."/>
            <person name="Martin F."/>
            <person name="Kauserud H."/>
        </authorList>
    </citation>
    <scope>NUCLEOTIDE SEQUENCE</scope>
    <source>
        <strain evidence="3">CBHHK067</strain>
    </source>
</reference>
<proteinExistence type="predicted"/>
<protein>
    <submittedName>
        <fullName evidence="3">Uncharacterized protein</fullName>
    </submittedName>
</protein>
<evidence type="ECO:0000256" key="2">
    <source>
        <dbReference type="SAM" id="SignalP"/>
    </source>
</evidence>
<organism evidence="3 4">
    <name type="scientific">Mycena rosella</name>
    <name type="common">Pink bonnet</name>
    <name type="synonym">Agaricus rosellus</name>
    <dbReference type="NCBI Taxonomy" id="1033263"/>
    <lineage>
        <taxon>Eukaryota</taxon>
        <taxon>Fungi</taxon>
        <taxon>Dikarya</taxon>
        <taxon>Basidiomycota</taxon>
        <taxon>Agaricomycotina</taxon>
        <taxon>Agaricomycetes</taxon>
        <taxon>Agaricomycetidae</taxon>
        <taxon>Agaricales</taxon>
        <taxon>Marasmiineae</taxon>
        <taxon>Mycenaceae</taxon>
        <taxon>Mycena</taxon>
    </lineage>
</organism>
<gene>
    <name evidence="3" type="ORF">B0H17DRAFT_574789</name>
</gene>
<evidence type="ECO:0000256" key="1">
    <source>
        <dbReference type="SAM" id="MobiDB-lite"/>
    </source>
</evidence>
<keyword evidence="2" id="KW-0732">Signal</keyword>
<feature type="region of interest" description="Disordered" evidence="1">
    <location>
        <begin position="54"/>
        <end position="84"/>
    </location>
</feature>
<feature type="chain" id="PRO_5042164849" evidence="2">
    <location>
        <begin position="18"/>
        <end position="204"/>
    </location>
</feature>
<dbReference type="Proteomes" id="UP001221757">
    <property type="component" value="Unassembled WGS sequence"/>
</dbReference>